<name>A0A2I0AJY3_9ASPA</name>
<sequence>MIESLLYLIASRLDIIFSVCMYARFQSSPKESHLTAVKRIFRYLVGTHSLGLWYPKEAHQT</sequence>
<dbReference type="PANTHER" id="PTHR11439">
    <property type="entry name" value="GAG-POL-RELATED RETROTRANSPOSON"/>
    <property type="match status" value="1"/>
</dbReference>
<protein>
    <recommendedName>
        <fullName evidence="3">Mitochondrial protein</fullName>
    </recommendedName>
</protein>
<dbReference type="EMBL" id="KZ451977">
    <property type="protein sequence ID" value="PKA55869.1"/>
    <property type="molecule type" value="Genomic_DNA"/>
</dbReference>
<accession>A0A2I0AJY3</accession>
<gene>
    <name evidence="1" type="ORF">AXF42_Ash018776</name>
</gene>
<evidence type="ECO:0000313" key="1">
    <source>
        <dbReference type="EMBL" id="PKA55869.1"/>
    </source>
</evidence>
<dbReference type="AlphaFoldDB" id="A0A2I0AJY3"/>
<dbReference type="Proteomes" id="UP000236161">
    <property type="component" value="Unassembled WGS sequence"/>
</dbReference>
<organism evidence="1 2">
    <name type="scientific">Apostasia shenzhenica</name>
    <dbReference type="NCBI Taxonomy" id="1088818"/>
    <lineage>
        <taxon>Eukaryota</taxon>
        <taxon>Viridiplantae</taxon>
        <taxon>Streptophyta</taxon>
        <taxon>Embryophyta</taxon>
        <taxon>Tracheophyta</taxon>
        <taxon>Spermatophyta</taxon>
        <taxon>Magnoliopsida</taxon>
        <taxon>Liliopsida</taxon>
        <taxon>Asparagales</taxon>
        <taxon>Orchidaceae</taxon>
        <taxon>Apostasioideae</taxon>
        <taxon>Apostasia</taxon>
    </lineage>
</organism>
<keyword evidence="2" id="KW-1185">Reference proteome</keyword>
<reference evidence="1 2" key="1">
    <citation type="journal article" date="2017" name="Nature">
        <title>The Apostasia genome and the evolution of orchids.</title>
        <authorList>
            <person name="Zhang G.Q."/>
            <person name="Liu K.W."/>
            <person name="Li Z."/>
            <person name="Lohaus R."/>
            <person name="Hsiao Y.Y."/>
            <person name="Niu S.C."/>
            <person name="Wang J.Y."/>
            <person name="Lin Y.C."/>
            <person name="Xu Q."/>
            <person name="Chen L.J."/>
            <person name="Yoshida K."/>
            <person name="Fujiwara S."/>
            <person name="Wang Z.W."/>
            <person name="Zhang Y.Q."/>
            <person name="Mitsuda N."/>
            <person name="Wang M."/>
            <person name="Liu G.H."/>
            <person name="Pecoraro L."/>
            <person name="Huang H.X."/>
            <person name="Xiao X.J."/>
            <person name="Lin M."/>
            <person name="Wu X.Y."/>
            <person name="Wu W.L."/>
            <person name="Chen Y.Y."/>
            <person name="Chang S.B."/>
            <person name="Sakamoto S."/>
            <person name="Ohme-Takagi M."/>
            <person name="Yagi M."/>
            <person name="Zeng S.J."/>
            <person name="Shen C.Y."/>
            <person name="Yeh C.M."/>
            <person name="Luo Y.B."/>
            <person name="Tsai W.C."/>
            <person name="Van de Peer Y."/>
            <person name="Liu Z.J."/>
        </authorList>
    </citation>
    <scope>NUCLEOTIDE SEQUENCE [LARGE SCALE GENOMIC DNA]</scope>
    <source>
        <strain evidence="2">cv. Shenzhen</strain>
        <tissue evidence="1">Stem</tissue>
    </source>
</reference>
<evidence type="ECO:0000313" key="2">
    <source>
        <dbReference type="Proteomes" id="UP000236161"/>
    </source>
</evidence>
<dbReference type="PANTHER" id="PTHR11439:SF483">
    <property type="entry name" value="PEPTIDE SYNTHASE GLIP-LIKE, PUTATIVE (AFU_ORTHOLOGUE AFUA_3G12920)-RELATED"/>
    <property type="match status" value="1"/>
</dbReference>
<evidence type="ECO:0008006" key="3">
    <source>
        <dbReference type="Google" id="ProtNLM"/>
    </source>
</evidence>
<proteinExistence type="predicted"/>
<dbReference type="OrthoDB" id="443140at2759"/>